<accession>A0AAV9CV41</accession>
<protein>
    <submittedName>
        <fullName evidence="1">Uncharacterized protein</fullName>
    </submittedName>
</protein>
<dbReference type="AlphaFoldDB" id="A0AAV9CV41"/>
<dbReference type="EMBL" id="JAUJYO010000017">
    <property type="protein sequence ID" value="KAK1292646.1"/>
    <property type="molecule type" value="Genomic_DNA"/>
</dbReference>
<proteinExistence type="predicted"/>
<sequence>MSNPFVRFPISKLIRQFEQEVETVINVLQLGPLGVVEHKFAEAEMDDARATVRRAVENWRRKTALEKDSGRSEAVPSRNA</sequence>
<comment type="caution">
    <text evidence="1">The sequence shown here is derived from an EMBL/GenBank/DDBJ whole genome shotgun (WGS) entry which is preliminary data.</text>
</comment>
<organism evidence="1 2">
    <name type="scientific">Acorus calamus</name>
    <name type="common">Sweet flag</name>
    <dbReference type="NCBI Taxonomy" id="4465"/>
    <lineage>
        <taxon>Eukaryota</taxon>
        <taxon>Viridiplantae</taxon>
        <taxon>Streptophyta</taxon>
        <taxon>Embryophyta</taxon>
        <taxon>Tracheophyta</taxon>
        <taxon>Spermatophyta</taxon>
        <taxon>Magnoliopsida</taxon>
        <taxon>Liliopsida</taxon>
        <taxon>Acoraceae</taxon>
        <taxon>Acorus</taxon>
    </lineage>
</organism>
<gene>
    <name evidence="1" type="ORF">QJS10_CPB17g01395</name>
</gene>
<evidence type="ECO:0000313" key="2">
    <source>
        <dbReference type="Proteomes" id="UP001180020"/>
    </source>
</evidence>
<dbReference type="PANTHER" id="PTHR37235:SF2">
    <property type="entry name" value="OS05G0371500 PROTEIN"/>
    <property type="match status" value="1"/>
</dbReference>
<keyword evidence="2" id="KW-1185">Reference proteome</keyword>
<dbReference type="PANTHER" id="PTHR37235">
    <property type="entry name" value="ZINC METALLOPROTEINASE AUREOLYSIN"/>
    <property type="match status" value="1"/>
</dbReference>
<reference evidence="1" key="2">
    <citation type="submission" date="2023-06" db="EMBL/GenBank/DDBJ databases">
        <authorList>
            <person name="Ma L."/>
            <person name="Liu K.-W."/>
            <person name="Li Z."/>
            <person name="Hsiao Y.-Y."/>
            <person name="Qi Y."/>
            <person name="Fu T."/>
            <person name="Tang G."/>
            <person name="Zhang D."/>
            <person name="Sun W.-H."/>
            <person name="Liu D.-K."/>
            <person name="Li Y."/>
            <person name="Chen G.-Z."/>
            <person name="Liu X.-D."/>
            <person name="Liao X.-Y."/>
            <person name="Jiang Y.-T."/>
            <person name="Yu X."/>
            <person name="Hao Y."/>
            <person name="Huang J."/>
            <person name="Zhao X.-W."/>
            <person name="Ke S."/>
            <person name="Chen Y.-Y."/>
            <person name="Wu W.-L."/>
            <person name="Hsu J.-L."/>
            <person name="Lin Y.-F."/>
            <person name="Huang M.-D."/>
            <person name="Li C.-Y."/>
            <person name="Huang L."/>
            <person name="Wang Z.-W."/>
            <person name="Zhao X."/>
            <person name="Zhong W.-Y."/>
            <person name="Peng D.-H."/>
            <person name="Ahmad S."/>
            <person name="Lan S."/>
            <person name="Zhang J.-S."/>
            <person name="Tsai W.-C."/>
            <person name="Van De Peer Y."/>
            <person name="Liu Z.-J."/>
        </authorList>
    </citation>
    <scope>NUCLEOTIDE SEQUENCE</scope>
    <source>
        <strain evidence="1">CP</strain>
        <tissue evidence="1">Leaves</tissue>
    </source>
</reference>
<reference evidence="1" key="1">
    <citation type="journal article" date="2023" name="Nat. Commun.">
        <title>Diploid and tetraploid genomes of Acorus and the evolution of monocots.</title>
        <authorList>
            <person name="Ma L."/>
            <person name="Liu K.W."/>
            <person name="Li Z."/>
            <person name="Hsiao Y.Y."/>
            <person name="Qi Y."/>
            <person name="Fu T."/>
            <person name="Tang G.D."/>
            <person name="Zhang D."/>
            <person name="Sun W.H."/>
            <person name="Liu D.K."/>
            <person name="Li Y."/>
            <person name="Chen G.Z."/>
            <person name="Liu X.D."/>
            <person name="Liao X.Y."/>
            <person name="Jiang Y.T."/>
            <person name="Yu X."/>
            <person name="Hao Y."/>
            <person name="Huang J."/>
            <person name="Zhao X.W."/>
            <person name="Ke S."/>
            <person name="Chen Y.Y."/>
            <person name="Wu W.L."/>
            <person name="Hsu J.L."/>
            <person name="Lin Y.F."/>
            <person name="Huang M.D."/>
            <person name="Li C.Y."/>
            <person name="Huang L."/>
            <person name="Wang Z.W."/>
            <person name="Zhao X."/>
            <person name="Zhong W.Y."/>
            <person name="Peng D.H."/>
            <person name="Ahmad S."/>
            <person name="Lan S."/>
            <person name="Zhang J.S."/>
            <person name="Tsai W.C."/>
            <person name="Van de Peer Y."/>
            <person name="Liu Z.J."/>
        </authorList>
    </citation>
    <scope>NUCLEOTIDE SEQUENCE</scope>
    <source>
        <strain evidence="1">CP</strain>
    </source>
</reference>
<name>A0AAV9CV41_ACOCL</name>
<evidence type="ECO:0000313" key="1">
    <source>
        <dbReference type="EMBL" id="KAK1292646.1"/>
    </source>
</evidence>
<dbReference type="Proteomes" id="UP001180020">
    <property type="component" value="Unassembled WGS sequence"/>
</dbReference>